<sequence>MSSSSLSPTKQSSSVGAAAIDVVIILIPSPPPLFVFVLSSIGATDLVAVIILISSRCISICLQAKPIFSSRCKPATARARSHHSQPPSIHLRRSPPTEEGVAMTPLPHRESAPSPMAGIAAVEPGQAGAKVFAAGASLQNSSPPMLFIQIK</sequence>
<dbReference type="AlphaFoldDB" id="J3MKL6"/>
<keyword evidence="2" id="KW-0812">Transmembrane</keyword>
<feature type="region of interest" description="Disordered" evidence="1">
    <location>
        <begin position="78"/>
        <end position="116"/>
    </location>
</feature>
<protein>
    <submittedName>
        <fullName evidence="3">Uncharacterized protein</fullName>
    </submittedName>
</protein>
<evidence type="ECO:0000256" key="1">
    <source>
        <dbReference type="SAM" id="MobiDB-lite"/>
    </source>
</evidence>
<evidence type="ECO:0000313" key="3">
    <source>
        <dbReference type="EnsemblPlants" id="OB07G19480.1"/>
    </source>
</evidence>
<dbReference type="EnsemblPlants" id="OB07G19480.1">
    <property type="protein sequence ID" value="OB07G19480.1"/>
    <property type="gene ID" value="OB07G19480"/>
</dbReference>
<evidence type="ECO:0000313" key="4">
    <source>
        <dbReference type="Proteomes" id="UP000006038"/>
    </source>
</evidence>
<keyword evidence="2" id="KW-1133">Transmembrane helix</keyword>
<proteinExistence type="predicted"/>
<reference evidence="3" key="1">
    <citation type="journal article" date="2013" name="Nat. Commun.">
        <title>Whole-genome sequencing of Oryza brachyantha reveals mechanisms underlying Oryza genome evolution.</title>
        <authorList>
            <person name="Chen J."/>
            <person name="Huang Q."/>
            <person name="Gao D."/>
            <person name="Wang J."/>
            <person name="Lang Y."/>
            <person name="Liu T."/>
            <person name="Li B."/>
            <person name="Bai Z."/>
            <person name="Luis Goicoechea J."/>
            <person name="Liang C."/>
            <person name="Chen C."/>
            <person name="Zhang W."/>
            <person name="Sun S."/>
            <person name="Liao Y."/>
            <person name="Zhang X."/>
            <person name="Yang L."/>
            <person name="Song C."/>
            <person name="Wang M."/>
            <person name="Shi J."/>
            <person name="Liu G."/>
            <person name="Liu J."/>
            <person name="Zhou H."/>
            <person name="Zhou W."/>
            <person name="Yu Q."/>
            <person name="An N."/>
            <person name="Chen Y."/>
            <person name="Cai Q."/>
            <person name="Wang B."/>
            <person name="Liu B."/>
            <person name="Min J."/>
            <person name="Huang Y."/>
            <person name="Wu H."/>
            <person name="Li Z."/>
            <person name="Zhang Y."/>
            <person name="Yin Y."/>
            <person name="Song W."/>
            <person name="Jiang J."/>
            <person name="Jackson S.A."/>
            <person name="Wing R.A."/>
            <person name="Wang J."/>
            <person name="Chen M."/>
        </authorList>
    </citation>
    <scope>NUCLEOTIDE SEQUENCE [LARGE SCALE GENOMIC DNA]</scope>
    <source>
        <strain evidence="3">cv. IRGC 101232</strain>
    </source>
</reference>
<dbReference type="HOGENOM" id="CLU_1734304_0_0_1"/>
<reference evidence="3" key="2">
    <citation type="submission" date="2013-04" db="UniProtKB">
        <authorList>
            <consortium name="EnsemblPlants"/>
        </authorList>
    </citation>
    <scope>IDENTIFICATION</scope>
</reference>
<keyword evidence="4" id="KW-1185">Reference proteome</keyword>
<dbReference type="Gramene" id="OB07G19480.1">
    <property type="protein sequence ID" value="OB07G19480.1"/>
    <property type="gene ID" value="OB07G19480"/>
</dbReference>
<accession>J3MKL6</accession>
<name>J3MKL6_ORYBR</name>
<evidence type="ECO:0000256" key="2">
    <source>
        <dbReference type="SAM" id="Phobius"/>
    </source>
</evidence>
<dbReference type="Proteomes" id="UP000006038">
    <property type="component" value="Chromosome 7"/>
</dbReference>
<keyword evidence="2" id="KW-0472">Membrane</keyword>
<feature type="transmembrane region" description="Helical" evidence="2">
    <location>
        <begin position="33"/>
        <end position="53"/>
    </location>
</feature>
<organism evidence="3">
    <name type="scientific">Oryza brachyantha</name>
    <name type="common">malo sina</name>
    <dbReference type="NCBI Taxonomy" id="4533"/>
    <lineage>
        <taxon>Eukaryota</taxon>
        <taxon>Viridiplantae</taxon>
        <taxon>Streptophyta</taxon>
        <taxon>Embryophyta</taxon>
        <taxon>Tracheophyta</taxon>
        <taxon>Spermatophyta</taxon>
        <taxon>Magnoliopsida</taxon>
        <taxon>Liliopsida</taxon>
        <taxon>Poales</taxon>
        <taxon>Poaceae</taxon>
        <taxon>BOP clade</taxon>
        <taxon>Oryzoideae</taxon>
        <taxon>Oryzeae</taxon>
        <taxon>Oryzinae</taxon>
        <taxon>Oryza</taxon>
    </lineage>
</organism>